<feature type="domain" description="Cupin type-1" evidence="14">
    <location>
        <begin position="59"/>
        <end position="202"/>
    </location>
</feature>
<comment type="subcellular location">
    <subcellularLocation>
        <location evidence="2 13">Secreted</location>
        <location evidence="2 13">Extracellular space</location>
        <location evidence="2 13">Apoplast</location>
    </subcellularLocation>
</comment>
<dbReference type="GO" id="GO:0048046">
    <property type="term" value="C:apoplast"/>
    <property type="evidence" value="ECO:0007669"/>
    <property type="project" value="UniProtKB-SubCell"/>
</dbReference>
<comment type="subunit">
    <text evidence="4">Oligomer (believed to be a pentamer but probably hexamer).</text>
</comment>
<evidence type="ECO:0000256" key="12">
    <source>
        <dbReference type="PIRSR" id="PIRSR601929-2"/>
    </source>
</evidence>
<protein>
    <recommendedName>
        <fullName evidence="13">Germin-like protein</fullName>
    </recommendedName>
</protein>
<evidence type="ECO:0000256" key="7">
    <source>
        <dbReference type="ARBA" id="ARBA00022723"/>
    </source>
</evidence>
<evidence type="ECO:0000256" key="11">
    <source>
        <dbReference type="PIRSR" id="PIRSR601929-1"/>
    </source>
</evidence>
<feature type="binding site" evidence="11">
    <location>
        <position position="105"/>
    </location>
    <ligand>
        <name>oxalate</name>
        <dbReference type="ChEBI" id="CHEBI:30623"/>
    </ligand>
</feature>
<dbReference type="SMART" id="SM00835">
    <property type="entry name" value="Cupin_1"/>
    <property type="match status" value="1"/>
</dbReference>
<evidence type="ECO:0000259" key="14">
    <source>
        <dbReference type="SMART" id="SM00835"/>
    </source>
</evidence>
<feature type="binding site" evidence="12">
    <location>
        <position position="149"/>
    </location>
    <ligand>
        <name>Mn(2+)</name>
        <dbReference type="ChEBI" id="CHEBI:29035"/>
    </ligand>
</feature>
<keyword evidence="16" id="KW-1185">Reference proteome</keyword>
<evidence type="ECO:0000313" key="15">
    <source>
        <dbReference type="EMBL" id="CAI9105667.1"/>
    </source>
</evidence>
<evidence type="ECO:0000256" key="9">
    <source>
        <dbReference type="ARBA" id="ARBA00023180"/>
    </source>
</evidence>
<evidence type="ECO:0000256" key="13">
    <source>
        <dbReference type="RuleBase" id="RU366015"/>
    </source>
</evidence>
<name>A0AAV1DCS3_OLDCO</name>
<dbReference type="Proteomes" id="UP001161247">
    <property type="component" value="Chromosome 5"/>
</dbReference>
<dbReference type="PANTHER" id="PTHR31238">
    <property type="entry name" value="GERMIN-LIKE PROTEIN SUBFAMILY 3 MEMBER 3"/>
    <property type="match status" value="1"/>
</dbReference>
<evidence type="ECO:0000256" key="5">
    <source>
        <dbReference type="ARBA" id="ARBA00022523"/>
    </source>
</evidence>
<feature type="binding site" evidence="12">
    <location>
        <position position="103"/>
    </location>
    <ligand>
        <name>Mn(2+)</name>
        <dbReference type="ChEBI" id="CHEBI:29035"/>
    </ligand>
</feature>
<feature type="binding site" evidence="12">
    <location>
        <position position="105"/>
    </location>
    <ligand>
        <name>Mn(2+)</name>
        <dbReference type="ChEBI" id="CHEBI:29035"/>
    </ligand>
</feature>
<feature type="signal peptide" evidence="13">
    <location>
        <begin position="1"/>
        <end position="28"/>
    </location>
</feature>
<keyword evidence="9" id="KW-0325">Glycoprotein</keyword>
<evidence type="ECO:0000256" key="4">
    <source>
        <dbReference type="ARBA" id="ARBA00011268"/>
    </source>
</evidence>
<dbReference type="InterPro" id="IPR006045">
    <property type="entry name" value="Cupin_1"/>
</dbReference>
<dbReference type="Pfam" id="PF00190">
    <property type="entry name" value="Cupin_1"/>
    <property type="match status" value="1"/>
</dbReference>
<dbReference type="InterPro" id="IPR011051">
    <property type="entry name" value="RmlC_Cupin_sf"/>
</dbReference>
<dbReference type="PRINTS" id="PR00325">
    <property type="entry name" value="GERMIN"/>
</dbReference>
<keyword evidence="5 13" id="KW-0052">Apoplast</keyword>
<evidence type="ECO:0000256" key="8">
    <source>
        <dbReference type="ARBA" id="ARBA00022729"/>
    </source>
</evidence>
<comment type="similarity">
    <text evidence="3 13">Belongs to the germin family.</text>
</comment>
<evidence type="ECO:0000256" key="3">
    <source>
        <dbReference type="ARBA" id="ARBA00007456"/>
    </source>
</evidence>
<evidence type="ECO:0000256" key="6">
    <source>
        <dbReference type="ARBA" id="ARBA00022525"/>
    </source>
</evidence>
<dbReference type="CDD" id="cd02241">
    <property type="entry name" value="cupin_OxOx"/>
    <property type="match status" value="1"/>
</dbReference>
<feature type="binding site" evidence="11">
    <location>
        <position position="100"/>
    </location>
    <ligand>
        <name>oxalate</name>
        <dbReference type="ChEBI" id="CHEBI:30623"/>
    </ligand>
</feature>
<comment type="function">
    <text evidence="1">May play a role in plant defense. Probably has no oxalate oxidase activity even if the active site is conserved.</text>
</comment>
<feature type="binding site" evidence="12">
    <location>
        <position position="110"/>
    </location>
    <ligand>
        <name>Mn(2+)</name>
        <dbReference type="ChEBI" id="CHEBI:29035"/>
    </ligand>
</feature>
<keyword evidence="6 13" id="KW-0964">Secreted</keyword>
<dbReference type="InterPro" id="IPR001929">
    <property type="entry name" value="Germin"/>
</dbReference>
<dbReference type="EMBL" id="OX459122">
    <property type="protein sequence ID" value="CAI9105667.1"/>
    <property type="molecule type" value="Genomic_DNA"/>
</dbReference>
<evidence type="ECO:0000313" key="16">
    <source>
        <dbReference type="Proteomes" id="UP001161247"/>
    </source>
</evidence>
<proteinExistence type="inferred from homology"/>
<keyword evidence="8 13" id="KW-0732">Signal</keyword>
<evidence type="ECO:0000256" key="2">
    <source>
        <dbReference type="ARBA" id="ARBA00004271"/>
    </source>
</evidence>
<dbReference type="SUPFAM" id="SSF51182">
    <property type="entry name" value="RmlC-like cupins"/>
    <property type="match status" value="1"/>
</dbReference>
<keyword evidence="7 11" id="KW-0479">Metal-binding</keyword>
<evidence type="ECO:0000256" key="10">
    <source>
        <dbReference type="ARBA" id="ARBA00023211"/>
    </source>
</evidence>
<accession>A0AAV1DCS3</accession>
<dbReference type="Gene3D" id="2.60.120.10">
    <property type="entry name" value="Jelly Rolls"/>
    <property type="match status" value="1"/>
</dbReference>
<evidence type="ECO:0000256" key="1">
    <source>
        <dbReference type="ARBA" id="ARBA00003629"/>
    </source>
</evidence>
<dbReference type="FunFam" id="2.60.120.10:FF:000098">
    <property type="entry name" value="Germin-like protein 9-3"/>
    <property type="match status" value="1"/>
</dbReference>
<organism evidence="15 16">
    <name type="scientific">Oldenlandia corymbosa var. corymbosa</name>
    <dbReference type="NCBI Taxonomy" id="529605"/>
    <lineage>
        <taxon>Eukaryota</taxon>
        <taxon>Viridiplantae</taxon>
        <taxon>Streptophyta</taxon>
        <taxon>Embryophyta</taxon>
        <taxon>Tracheophyta</taxon>
        <taxon>Spermatophyta</taxon>
        <taxon>Magnoliopsida</taxon>
        <taxon>eudicotyledons</taxon>
        <taxon>Gunneridae</taxon>
        <taxon>Pentapetalae</taxon>
        <taxon>asterids</taxon>
        <taxon>lamiids</taxon>
        <taxon>Gentianales</taxon>
        <taxon>Rubiaceae</taxon>
        <taxon>Rubioideae</taxon>
        <taxon>Spermacoceae</taxon>
        <taxon>Hedyotis-Oldenlandia complex</taxon>
        <taxon>Oldenlandia</taxon>
    </lineage>
</organism>
<feature type="chain" id="PRO_5043093496" description="Germin-like protein" evidence="13">
    <location>
        <begin position="29"/>
        <end position="212"/>
    </location>
</feature>
<feature type="binding site" evidence="11">
    <location>
        <position position="110"/>
    </location>
    <ligand>
        <name>oxalate</name>
        <dbReference type="ChEBI" id="CHEBI:30623"/>
    </ligand>
</feature>
<reference evidence="15" key="1">
    <citation type="submission" date="2023-03" db="EMBL/GenBank/DDBJ databases">
        <authorList>
            <person name="Julca I."/>
        </authorList>
    </citation>
    <scope>NUCLEOTIDE SEQUENCE</scope>
</reference>
<dbReference type="AlphaFoldDB" id="A0AAV1DCS3"/>
<dbReference type="InterPro" id="IPR014710">
    <property type="entry name" value="RmlC-like_jellyroll"/>
</dbReference>
<dbReference type="GO" id="GO:0030145">
    <property type="term" value="F:manganese ion binding"/>
    <property type="evidence" value="ECO:0007669"/>
    <property type="project" value="UniProtKB-UniRule"/>
</dbReference>
<sequence>MASPLSVSSVALLTLVAFILANSLLARAGDPDITSDFLVPDNINASTINGTFFTNTGFRGIFGTIVPKLTITKATKTEFPALDGQSVSFAVVQYPAGSVNPPHVHPRSAELLFVLKGSLDVGFVDTTNKLFTQTLQENDMFVFPKGLVHFQFNSDPNSAATAIAAFGSVNAGTASLPTTLFSTNIDDDVLAESFKTDVPTILKIKAGLAPPA</sequence>
<gene>
    <name evidence="15" type="ORF">OLC1_LOCUS14313</name>
</gene>
<keyword evidence="10 11" id="KW-0464">Manganese</keyword>